<feature type="transmembrane region" description="Helical" evidence="6">
    <location>
        <begin position="282"/>
        <end position="301"/>
    </location>
</feature>
<evidence type="ECO:0000256" key="5">
    <source>
        <dbReference type="ARBA" id="ARBA00023136"/>
    </source>
</evidence>
<keyword evidence="3 6" id="KW-0812">Transmembrane</keyword>
<feature type="transmembrane region" description="Helical" evidence="6">
    <location>
        <begin position="307"/>
        <end position="327"/>
    </location>
</feature>
<evidence type="ECO:0000256" key="1">
    <source>
        <dbReference type="ARBA" id="ARBA00004651"/>
    </source>
</evidence>
<feature type="transmembrane region" description="Helical" evidence="6">
    <location>
        <begin position="175"/>
        <end position="197"/>
    </location>
</feature>
<gene>
    <name evidence="7" type="ORF">C8D77_102353</name>
</gene>
<dbReference type="PANTHER" id="PTHR32196">
    <property type="entry name" value="ABC TRANSPORTER PERMEASE PROTEIN YPHD-RELATED-RELATED"/>
    <property type="match status" value="1"/>
</dbReference>
<name>A0A8E2WED8_RHILI</name>
<comment type="caution">
    <text evidence="7">The sequence shown here is derived from an EMBL/GenBank/DDBJ whole genome shotgun (WGS) entry which is preliminary data.</text>
</comment>
<reference evidence="7 8" key="1">
    <citation type="submission" date="2018-05" db="EMBL/GenBank/DDBJ databases">
        <title>Genomic Encyclopedia of Type Strains, Phase IV (KMG-IV): sequencing the most valuable type-strain genomes for metagenomic binning, comparative biology and taxonomic classification.</title>
        <authorList>
            <person name="Goeker M."/>
        </authorList>
    </citation>
    <scope>NUCLEOTIDE SEQUENCE [LARGE SCALE GENOMIC DNA]</scope>
    <source>
        <strain evidence="7 8">DSM 2626</strain>
    </source>
</reference>
<evidence type="ECO:0000313" key="7">
    <source>
        <dbReference type="EMBL" id="PWJ92580.1"/>
    </source>
</evidence>
<evidence type="ECO:0000313" key="8">
    <source>
        <dbReference type="Proteomes" id="UP000245631"/>
    </source>
</evidence>
<feature type="transmembrane region" description="Helical" evidence="6">
    <location>
        <begin position="228"/>
        <end position="252"/>
    </location>
</feature>
<dbReference type="GeneID" id="61051396"/>
<feature type="transmembrane region" description="Helical" evidence="6">
    <location>
        <begin position="258"/>
        <end position="275"/>
    </location>
</feature>
<keyword evidence="4 6" id="KW-1133">Transmembrane helix</keyword>
<organism evidence="7 8">
    <name type="scientific">Rhizobium loti</name>
    <name type="common">Mesorhizobium loti</name>
    <dbReference type="NCBI Taxonomy" id="381"/>
    <lineage>
        <taxon>Bacteria</taxon>
        <taxon>Pseudomonadati</taxon>
        <taxon>Pseudomonadota</taxon>
        <taxon>Alphaproteobacteria</taxon>
        <taxon>Hyphomicrobiales</taxon>
        <taxon>Phyllobacteriaceae</taxon>
        <taxon>Mesorhizobium</taxon>
    </lineage>
</organism>
<feature type="transmembrane region" description="Helical" evidence="6">
    <location>
        <begin position="135"/>
        <end position="155"/>
    </location>
</feature>
<dbReference type="GO" id="GO:0005886">
    <property type="term" value="C:plasma membrane"/>
    <property type="evidence" value="ECO:0007669"/>
    <property type="project" value="UniProtKB-SubCell"/>
</dbReference>
<feature type="transmembrane region" description="Helical" evidence="6">
    <location>
        <begin position="57"/>
        <end position="75"/>
    </location>
</feature>
<dbReference type="Proteomes" id="UP000245631">
    <property type="component" value="Unassembled WGS sequence"/>
</dbReference>
<dbReference type="InterPro" id="IPR001851">
    <property type="entry name" value="ABC_transp_permease"/>
</dbReference>
<evidence type="ECO:0000256" key="4">
    <source>
        <dbReference type="ARBA" id="ARBA00022989"/>
    </source>
</evidence>
<evidence type="ECO:0000256" key="2">
    <source>
        <dbReference type="ARBA" id="ARBA00022475"/>
    </source>
</evidence>
<proteinExistence type="predicted"/>
<dbReference type="Pfam" id="PF02653">
    <property type="entry name" value="BPD_transp_2"/>
    <property type="match status" value="1"/>
</dbReference>
<keyword evidence="2" id="KW-1003">Cell membrane</keyword>
<dbReference type="GO" id="GO:0022857">
    <property type="term" value="F:transmembrane transporter activity"/>
    <property type="evidence" value="ECO:0007669"/>
    <property type="project" value="InterPro"/>
</dbReference>
<evidence type="ECO:0000256" key="6">
    <source>
        <dbReference type="SAM" id="Phobius"/>
    </source>
</evidence>
<accession>A0A8E2WED8</accession>
<protein>
    <submittedName>
        <fullName evidence="7">Ribose transport system permease protein</fullName>
    </submittedName>
</protein>
<sequence length="344" mass="34631">MTRTDTAPPLAGSANRRPGRRIRLPAETGAAVGLAAMLGLLGWLQPSSVDAANLSSLLEQAALPGLLAIGMVFVLAMREIDLSAGAVFHLTATFAALLVVAGMNPWLAALAGIAAGAGLGLINGLLVIALRLPALLVTLGTWWMIQGLSLVVGKGQTIAPPGADGSVLATLSGKAFVIVPVTGIVFVVLAMAMHVVLHRTRFGYRVQAVGSNPRAAAYAGIPTGKVRVLTLVLMGAMAGLAGVIHLGAQGAIAPGDGGTFALLAITAAIIGGTSLSGGNGSVIGAVIGMLVLQAILSAMTLLGVDAIWAAFATGALIVLALAIDRLVNLWRNRRAGHGEDNLLG</sequence>
<dbReference type="CDD" id="cd06579">
    <property type="entry name" value="TM_PBP1_transp_AraH_like"/>
    <property type="match status" value="1"/>
</dbReference>
<feature type="transmembrane region" description="Helical" evidence="6">
    <location>
        <begin position="82"/>
        <end position="100"/>
    </location>
</feature>
<keyword evidence="5 6" id="KW-0472">Membrane</keyword>
<dbReference type="RefSeq" id="WP_109662051.1">
    <property type="nucleotide sequence ID" value="NZ_QGGH01000002.1"/>
</dbReference>
<comment type="subcellular location">
    <subcellularLocation>
        <location evidence="1">Cell membrane</location>
        <topology evidence="1">Multi-pass membrane protein</topology>
    </subcellularLocation>
</comment>
<evidence type="ECO:0000256" key="3">
    <source>
        <dbReference type="ARBA" id="ARBA00022692"/>
    </source>
</evidence>
<feature type="transmembrane region" description="Helical" evidence="6">
    <location>
        <begin position="106"/>
        <end position="128"/>
    </location>
</feature>
<dbReference type="AlphaFoldDB" id="A0A8E2WED8"/>
<dbReference type="EMBL" id="QGGH01000002">
    <property type="protein sequence ID" value="PWJ92580.1"/>
    <property type="molecule type" value="Genomic_DNA"/>
</dbReference>
<feature type="transmembrane region" description="Helical" evidence="6">
    <location>
        <begin position="24"/>
        <end position="45"/>
    </location>
</feature>